<dbReference type="PANTHER" id="PTHR48090">
    <property type="entry name" value="UNDECAPRENYL-PHOSPHATE 4-DEOXY-4-FORMAMIDO-L-ARABINOSE TRANSFERASE-RELATED"/>
    <property type="match status" value="1"/>
</dbReference>
<keyword evidence="1" id="KW-0812">Transmembrane</keyword>
<sequence length="313" mass="34360">MNFPTERPRMQVAVLIPCYNEAVTIARVVQDMARALPEAQIWVFDNNSSDDTAKIAADAGARVRHVALQGKGHVVRRQFADVEADVYIMVDGDDTYHAGSAPELVRCLVEGGHDMVVGVRQAQTDAAYRAGHAWGNRMLTGFLSWLFGRNCRDILTGYRAFSRRFVKSFPVLSAGFDIETELTVHALEMKMSVGEVETPYKERPEGSFSKLSTYRDGFRILGTMLRLFSAERPLLCYGGMGAILAATSVLLMVPVTIEYLETGLVPRLPTAVLATGIMLTGLLSATVGLVLDTVTRGRREAKMLAYLRQPGPG</sequence>
<evidence type="ECO:0000313" key="4">
    <source>
        <dbReference type="Proteomes" id="UP000717981"/>
    </source>
</evidence>
<dbReference type="AlphaFoldDB" id="A0A921NYP8"/>
<dbReference type="InterPro" id="IPR029044">
    <property type="entry name" value="Nucleotide-diphossugar_trans"/>
</dbReference>
<gene>
    <name evidence="3" type="ORF">CR938_06165</name>
</gene>
<dbReference type="OrthoDB" id="276604at2"/>
<feature type="transmembrane region" description="Helical" evidence="1">
    <location>
        <begin position="273"/>
        <end position="294"/>
    </location>
</feature>
<dbReference type="PANTHER" id="PTHR48090:SF7">
    <property type="entry name" value="RFBJ PROTEIN"/>
    <property type="match status" value="1"/>
</dbReference>
<organism evidence="3 4">
    <name type="scientific">Pseudoxanthomonas taiwanensis</name>
    <dbReference type="NCBI Taxonomy" id="176598"/>
    <lineage>
        <taxon>Bacteria</taxon>
        <taxon>Pseudomonadati</taxon>
        <taxon>Pseudomonadota</taxon>
        <taxon>Gammaproteobacteria</taxon>
        <taxon>Lysobacterales</taxon>
        <taxon>Lysobacteraceae</taxon>
        <taxon>Pseudoxanthomonas</taxon>
    </lineage>
</organism>
<comment type="caution">
    <text evidence="3">The sequence shown here is derived from an EMBL/GenBank/DDBJ whole genome shotgun (WGS) entry which is preliminary data.</text>
</comment>
<dbReference type="Pfam" id="PF00535">
    <property type="entry name" value="Glycos_transf_2"/>
    <property type="match status" value="1"/>
</dbReference>
<evidence type="ECO:0000259" key="2">
    <source>
        <dbReference type="Pfam" id="PF00535"/>
    </source>
</evidence>
<dbReference type="Gene3D" id="3.90.550.10">
    <property type="entry name" value="Spore Coat Polysaccharide Biosynthesis Protein SpsA, Chain A"/>
    <property type="match status" value="1"/>
</dbReference>
<evidence type="ECO:0000313" key="3">
    <source>
        <dbReference type="EMBL" id="KAF1689395.1"/>
    </source>
</evidence>
<dbReference type="GO" id="GO:0016740">
    <property type="term" value="F:transferase activity"/>
    <property type="evidence" value="ECO:0007669"/>
    <property type="project" value="UniProtKB-KW"/>
</dbReference>
<proteinExistence type="predicted"/>
<dbReference type="EMBL" id="PDWK01000022">
    <property type="protein sequence ID" value="KAF1689395.1"/>
    <property type="molecule type" value="Genomic_DNA"/>
</dbReference>
<accession>A0A921NYP8</accession>
<protein>
    <submittedName>
        <fullName evidence="3">Glycosyl transferase</fullName>
    </submittedName>
</protein>
<keyword evidence="1" id="KW-1133">Transmembrane helix</keyword>
<keyword evidence="4" id="KW-1185">Reference proteome</keyword>
<dbReference type="InterPro" id="IPR001173">
    <property type="entry name" value="Glyco_trans_2-like"/>
</dbReference>
<keyword evidence="3" id="KW-0808">Transferase</keyword>
<feature type="transmembrane region" description="Helical" evidence="1">
    <location>
        <begin position="234"/>
        <end position="253"/>
    </location>
</feature>
<dbReference type="SUPFAM" id="SSF53448">
    <property type="entry name" value="Nucleotide-diphospho-sugar transferases"/>
    <property type="match status" value="1"/>
</dbReference>
<keyword evidence="1" id="KW-0472">Membrane</keyword>
<dbReference type="Proteomes" id="UP000717981">
    <property type="component" value="Unassembled WGS sequence"/>
</dbReference>
<name>A0A921NYP8_9GAMM</name>
<evidence type="ECO:0000256" key="1">
    <source>
        <dbReference type="SAM" id="Phobius"/>
    </source>
</evidence>
<dbReference type="CDD" id="cd04179">
    <property type="entry name" value="DPM_DPG-synthase_like"/>
    <property type="match status" value="1"/>
</dbReference>
<reference evidence="3" key="1">
    <citation type="submission" date="2017-10" db="EMBL/GenBank/DDBJ databases">
        <title>Whole genome sequencing of members of genus Pseudoxanthomonas.</title>
        <authorList>
            <person name="Kumar S."/>
            <person name="Bansal K."/>
            <person name="Kaur A."/>
            <person name="Patil P."/>
            <person name="Sharma S."/>
            <person name="Patil P.B."/>
        </authorList>
    </citation>
    <scope>NUCLEOTIDE SEQUENCE</scope>
    <source>
        <strain evidence="3">DSM 22914</strain>
    </source>
</reference>
<dbReference type="InterPro" id="IPR050256">
    <property type="entry name" value="Glycosyltransferase_2"/>
</dbReference>
<feature type="domain" description="Glycosyltransferase 2-like" evidence="2">
    <location>
        <begin position="14"/>
        <end position="166"/>
    </location>
</feature>